<accession>A0A1Y3AP98</accession>
<sequence length="532" mass="60352">MEFRGRGRPRFGFRGMIRPISSSPSPSLPLSHGPSLPSPVLAITATTAATTTMTTTTTTATTIKPVEEQTQRQLSRMSIQEIEEPTAPVQTVITPVSSSTVPSSASREEFRQQRNLPVRSTGGAVIRQDFSRYPDTINYPIVRSGQYDAGLNGRKIELLANFMLINVQPTIVFQYDLEFKFKNSAQKSATISIADNERMQKFFAQIIPQLVDRFVHVNGNVFSRIVQFVYDNGKNIYTTEDIDISVLIKEFDDEINGRKKEFIVTVTKVQTIDLSKICSYYSGQISGVTTTTTAINFLEILFQNICRKKFQLHGRNLYDVENGLLRGSNNRWLQFVKGFSTAVHRTQMGPSLNLHLKTSCMISLTAQTLFQLVAMLSDGRDPKILSANDIERVNRMIRGLRVYSKHMGRKIIYKIKSLVSNKPKQVSFMMRDGGDEERSTTVYDYFMAKYSIQLKDYPVVQLVGRQNFFMPLELLYMVDNQFLNKSKIDATTQNDLLHASTHKPLIYFNHLSSFVTEIAEMDPDKMNHFGAN</sequence>
<dbReference type="Proteomes" id="UP000194236">
    <property type="component" value="Unassembled WGS sequence"/>
</dbReference>
<organism evidence="3 4">
    <name type="scientific">Euroglyphus maynei</name>
    <name type="common">Mayne's house dust mite</name>
    <dbReference type="NCBI Taxonomy" id="6958"/>
    <lineage>
        <taxon>Eukaryota</taxon>
        <taxon>Metazoa</taxon>
        <taxon>Ecdysozoa</taxon>
        <taxon>Arthropoda</taxon>
        <taxon>Chelicerata</taxon>
        <taxon>Arachnida</taxon>
        <taxon>Acari</taxon>
        <taxon>Acariformes</taxon>
        <taxon>Sarcoptiformes</taxon>
        <taxon>Astigmata</taxon>
        <taxon>Psoroptidia</taxon>
        <taxon>Analgoidea</taxon>
        <taxon>Pyroglyphidae</taxon>
        <taxon>Pyroglyphinae</taxon>
        <taxon>Euroglyphus</taxon>
    </lineage>
</organism>
<comment type="caution">
    <text evidence="3">The sequence shown here is derived from an EMBL/GenBank/DDBJ whole genome shotgun (WGS) entry which is preliminary data.</text>
</comment>
<dbReference type="Pfam" id="PF16486">
    <property type="entry name" value="ArgoN"/>
    <property type="match status" value="1"/>
</dbReference>
<name>A0A1Y3AP98_EURMA</name>
<feature type="compositionally biased region" description="Basic residues" evidence="1">
    <location>
        <begin position="1"/>
        <end position="11"/>
    </location>
</feature>
<evidence type="ECO:0000313" key="3">
    <source>
        <dbReference type="EMBL" id="OTF69433.1"/>
    </source>
</evidence>
<dbReference type="InterPro" id="IPR032474">
    <property type="entry name" value="Argonaute_N"/>
</dbReference>
<evidence type="ECO:0000256" key="1">
    <source>
        <dbReference type="SAM" id="MobiDB-lite"/>
    </source>
</evidence>
<feature type="domain" description="PAZ" evidence="2">
    <location>
        <begin position="368"/>
        <end position="479"/>
    </location>
</feature>
<dbReference type="SMART" id="SM00949">
    <property type="entry name" value="PAZ"/>
    <property type="match status" value="1"/>
</dbReference>
<dbReference type="Gene3D" id="2.170.260.10">
    <property type="entry name" value="paz domain"/>
    <property type="match status" value="1"/>
</dbReference>
<dbReference type="Pfam" id="PF02170">
    <property type="entry name" value="PAZ"/>
    <property type="match status" value="1"/>
</dbReference>
<evidence type="ECO:0000259" key="2">
    <source>
        <dbReference type="PROSITE" id="PS50821"/>
    </source>
</evidence>
<gene>
    <name evidence="3" type="ORF">BLA29_002987</name>
</gene>
<dbReference type="GO" id="GO:0003723">
    <property type="term" value="F:RNA binding"/>
    <property type="evidence" value="ECO:0007669"/>
    <property type="project" value="InterPro"/>
</dbReference>
<feature type="region of interest" description="Disordered" evidence="1">
    <location>
        <begin position="1"/>
        <end position="34"/>
    </location>
</feature>
<feature type="non-terminal residue" evidence="3">
    <location>
        <position position="532"/>
    </location>
</feature>
<dbReference type="EMBL" id="MUJZ01070518">
    <property type="protein sequence ID" value="OTF69433.1"/>
    <property type="molecule type" value="Genomic_DNA"/>
</dbReference>
<dbReference type="PROSITE" id="PS50821">
    <property type="entry name" value="PAZ"/>
    <property type="match status" value="1"/>
</dbReference>
<dbReference type="CDD" id="cd02846">
    <property type="entry name" value="PAZ_argonaute_like"/>
    <property type="match status" value="1"/>
</dbReference>
<evidence type="ECO:0000313" key="4">
    <source>
        <dbReference type="Proteomes" id="UP000194236"/>
    </source>
</evidence>
<proteinExistence type="predicted"/>
<reference evidence="3 4" key="1">
    <citation type="submission" date="2017-03" db="EMBL/GenBank/DDBJ databases">
        <title>Genome Survey of Euroglyphus maynei.</title>
        <authorList>
            <person name="Arlian L.G."/>
            <person name="Morgan M.S."/>
            <person name="Rider S.D."/>
        </authorList>
    </citation>
    <scope>NUCLEOTIDE SEQUENCE [LARGE SCALE GENOMIC DNA]</scope>
    <source>
        <strain evidence="3">Arlian Lab</strain>
        <tissue evidence="3">Whole body</tissue>
    </source>
</reference>
<dbReference type="SUPFAM" id="SSF101690">
    <property type="entry name" value="PAZ domain"/>
    <property type="match status" value="1"/>
</dbReference>
<dbReference type="PANTHER" id="PTHR22891">
    <property type="entry name" value="EUKARYOTIC TRANSLATION INITIATION FACTOR 2C"/>
    <property type="match status" value="1"/>
</dbReference>
<protein>
    <recommendedName>
        <fullName evidence="2">PAZ domain-containing protein</fullName>
    </recommendedName>
</protein>
<keyword evidence="4" id="KW-1185">Reference proteome</keyword>
<dbReference type="AlphaFoldDB" id="A0A1Y3AP98"/>
<feature type="compositionally biased region" description="Low complexity" evidence="1">
    <location>
        <begin position="12"/>
        <end position="34"/>
    </location>
</feature>
<dbReference type="InterPro" id="IPR003100">
    <property type="entry name" value="PAZ_dom"/>
</dbReference>
<dbReference type="InterPro" id="IPR036085">
    <property type="entry name" value="PAZ_dom_sf"/>
</dbReference>